<feature type="transmembrane region" description="Helical" evidence="12">
    <location>
        <begin position="131"/>
        <end position="150"/>
    </location>
</feature>
<name>A0ABM6IDZ0_9RHOB</name>
<dbReference type="PANTHER" id="PTHR43373:SF1">
    <property type="entry name" value="NA(+)_H(+) ANTIPORTER SUBUNIT A"/>
    <property type="match status" value="1"/>
</dbReference>
<dbReference type="InterPro" id="IPR001750">
    <property type="entry name" value="ND/Mrp_TM"/>
</dbReference>
<feature type="transmembrane region" description="Helical" evidence="12">
    <location>
        <begin position="367"/>
        <end position="388"/>
    </location>
</feature>
<organism evidence="18 19">
    <name type="scientific">Thioclava nitratireducens</name>
    <dbReference type="NCBI Taxonomy" id="1915078"/>
    <lineage>
        <taxon>Bacteria</taxon>
        <taxon>Pseudomonadati</taxon>
        <taxon>Pseudomonadota</taxon>
        <taxon>Alphaproteobacteria</taxon>
        <taxon>Rhodobacterales</taxon>
        <taxon>Paracoccaceae</taxon>
        <taxon>Thioclava</taxon>
    </lineage>
</organism>
<reference evidence="18 19" key="1">
    <citation type="submission" date="2017-01" db="EMBL/GenBank/DDBJ databases">
        <title>The complete genome sequence of a sulfur-oxidizing marine bacterium Thioclava sp. 25B10_4T.</title>
        <authorList>
            <person name="Liu Y."/>
            <person name="Lai Q."/>
            <person name="Shao Z."/>
        </authorList>
    </citation>
    <scope>NUCLEOTIDE SEQUENCE [LARGE SCALE GENOMIC DNA]</scope>
    <source>
        <strain evidence="18 19">25B10_4</strain>
    </source>
</reference>
<comment type="subcellular location">
    <subcellularLocation>
        <location evidence="2">Cell membrane</location>
        <topology evidence="2">Multi-pass membrane protein</topology>
    </subcellularLocation>
    <subcellularLocation>
        <location evidence="10">Membrane</location>
        <topology evidence="10">Multi-pass membrane protein</topology>
    </subcellularLocation>
</comment>
<evidence type="ECO:0000256" key="7">
    <source>
        <dbReference type="ARBA" id="ARBA00022989"/>
    </source>
</evidence>
<dbReference type="PRINTS" id="PR01434">
    <property type="entry name" value="NADHDHGNASE5"/>
</dbReference>
<feature type="transmembrane region" description="Helical" evidence="12">
    <location>
        <begin position="896"/>
        <end position="921"/>
    </location>
</feature>
<feature type="transmembrane region" description="Helical" evidence="12">
    <location>
        <begin position="567"/>
        <end position="588"/>
    </location>
</feature>
<evidence type="ECO:0000259" key="13">
    <source>
        <dbReference type="Pfam" id="PF00361"/>
    </source>
</evidence>
<feature type="transmembrane region" description="Helical" evidence="12">
    <location>
        <begin position="791"/>
        <end position="813"/>
    </location>
</feature>
<feature type="transmembrane region" description="Helical" evidence="12">
    <location>
        <begin position="450"/>
        <end position="477"/>
    </location>
</feature>
<feature type="transmembrane region" description="Helical" evidence="12">
    <location>
        <begin position="322"/>
        <end position="346"/>
    </location>
</feature>
<evidence type="ECO:0000259" key="14">
    <source>
        <dbReference type="Pfam" id="PF00662"/>
    </source>
</evidence>
<feature type="domain" description="NADH-Ubiquinone oxidoreductase (complex I) chain 5 N-terminal" evidence="14">
    <location>
        <begin position="67"/>
        <end position="106"/>
    </location>
</feature>
<dbReference type="Pfam" id="PF00662">
    <property type="entry name" value="Proton_antipo_N"/>
    <property type="match status" value="1"/>
</dbReference>
<dbReference type="RefSeq" id="WP_075775818.1">
    <property type="nucleotide sequence ID" value="NZ_CP019437.1"/>
</dbReference>
<comment type="function">
    <text evidence="1">NDH-1 shuttles electrons from NADH, via FMN and iron-sulfur (Fe-S) centers, to quinones in the respiratory chain. The immediate electron acceptor for the enzyme in this species is believed to be ubiquinone. Couples the redox reaction to proton translocation (for every two electrons transferred, four hydrogen ions are translocated across the cytoplasmic membrane), and thus conserves the redox energy in a proton gradient.</text>
</comment>
<keyword evidence="8" id="KW-0406">Ion transport</keyword>
<feature type="transmembrane region" description="Helical" evidence="12">
    <location>
        <begin position="162"/>
        <end position="185"/>
    </location>
</feature>
<dbReference type="PANTHER" id="PTHR43373">
    <property type="entry name" value="NA(+)/H(+) ANTIPORTER SUBUNIT"/>
    <property type="match status" value="1"/>
</dbReference>
<evidence type="ECO:0000259" key="16">
    <source>
        <dbReference type="Pfam" id="PF13244"/>
    </source>
</evidence>
<feature type="transmembrane region" description="Helical" evidence="12">
    <location>
        <begin position="851"/>
        <end position="873"/>
    </location>
</feature>
<keyword evidence="5" id="KW-1003">Cell membrane</keyword>
<feature type="transmembrane region" description="Helical" evidence="12">
    <location>
        <begin position="650"/>
        <end position="672"/>
    </location>
</feature>
<feature type="domain" description="NADH:quinone oxidoreductase/Mrp antiporter transmembrane" evidence="13">
    <location>
        <begin position="126"/>
        <end position="407"/>
    </location>
</feature>
<dbReference type="Pfam" id="PF20501">
    <property type="entry name" value="MbhE"/>
    <property type="match status" value="1"/>
</dbReference>
<evidence type="ECO:0000256" key="12">
    <source>
        <dbReference type="SAM" id="Phobius"/>
    </source>
</evidence>
<feature type="domain" description="Na+/H+ antiporter MnhB subunit-related protein" evidence="15">
    <location>
        <begin position="793"/>
        <end position="915"/>
    </location>
</feature>
<evidence type="ECO:0000256" key="10">
    <source>
        <dbReference type="RuleBase" id="RU000320"/>
    </source>
</evidence>
<feature type="domain" description="MrpA C-terminal/MbhD" evidence="16">
    <location>
        <begin position="608"/>
        <end position="673"/>
    </location>
</feature>
<dbReference type="NCBIfam" id="NF009288">
    <property type="entry name" value="PRK12648.1"/>
    <property type="match status" value="1"/>
</dbReference>
<keyword evidence="19" id="KW-1185">Reference proteome</keyword>
<dbReference type="InterPro" id="IPR001516">
    <property type="entry name" value="Proton_antipo_N"/>
</dbReference>
<evidence type="ECO:0000313" key="19">
    <source>
        <dbReference type="Proteomes" id="UP000185622"/>
    </source>
</evidence>
<keyword evidence="7 12" id="KW-1133">Transmembrane helix</keyword>
<keyword evidence="4" id="KW-0050">Antiport</keyword>
<dbReference type="Pfam" id="PF00361">
    <property type="entry name" value="Proton_antipo_M"/>
    <property type="match status" value="1"/>
</dbReference>
<feature type="transmembrane region" description="Helical" evidence="12">
    <location>
        <begin position="749"/>
        <end position="770"/>
    </location>
</feature>
<feature type="transmembrane region" description="Helical" evidence="12">
    <location>
        <begin position="72"/>
        <end position="95"/>
    </location>
</feature>
<dbReference type="InterPro" id="IPR050616">
    <property type="entry name" value="CPA3_Na-H_Antiporter_A"/>
</dbReference>
<evidence type="ECO:0000256" key="5">
    <source>
        <dbReference type="ARBA" id="ARBA00022475"/>
    </source>
</evidence>
<evidence type="ECO:0000259" key="15">
    <source>
        <dbReference type="Pfam" id="PF04039"/>
    </source>
</evidence>
<evidence type="ECO:0000256" key="9">
    <source>
        <dbReference type="ARBA" id="ARBA00023136"/>
    </source>
</evidence>
<dbReference type="EMBL" id="CP019437">
    <property type="protein sequence ID" value="AQS46902.1"/>
    <property type="molecule type" value="Genomic_DNA"/>
</dbReference>
<dbReference type="Pfam" id="PF13244">
    <property type="entry name" value="MbhD"/>
    <property type="match status" value="1"/>
</dbReference>
<evidence type="ECO:0000256" key="2">
    <source>
        <dbReference type="ARBA" id="ARBA00004651"/>
    </source>
</evidence>
<keyword evidence="6 10" id="KW-0812">Transmembrane</keyword>
<feature type="transmembrane region" description="Helical" evidence="12">
    <location>
        <begin position="205"/>
        <end position="230"/>
    </location>
</feature>
<feature type="transmembrane region" description="Helical" evidence="12">
    <location>
        <begin position="270"/>
        <end position="290"/>
    </location>
</feature>
<evidence type="ECO:0000256" key="3">
    <source>
        <dbReference type="ARBA" id="ARBA00022448"/>
    </source>
</evidence>
<feature type="transmembrane region" description="Helical" evidence="12">
    <location>
        <begin position="819"/>
        <end position="839"/>
    </location>
</feature>
<dbReference type="Pfam" id="PF04039">
    <property type="entry name" value="MnhB"/>
    <property type="match status" value="1"/>
</dbReference>
<keyword evidence="9 12" id="KW-0472">Membrane</keyword>
<feature type="transmembrane region" description="Helical" evidence="12">
    <location>
        <begin position="497"/>
        <end position="521"/>
    </location>
</feature>
<feature type="transmembrane region" description="Helical" evidence="12">
    <location>
        <begin position="107"/>
        <end position="125"/>
    </location>
</feature>
<feature type="transmembrane region" description="Helical" evidence="12">
    <location>
        <begin position="684"/>
        <end position="706"/>
    </location>
</feature>
<feature type="transmembrane region" description="Helical" evidence="12">
    <location>
        <begin position="624"/>
        <end position="644"/>
    </location>
</feature>
<protein>
    <submittedName>
        <fullName evidence="18">Monovalent cation/H+ antiporter subunit A</fullName>
    </submittedName>
</protein>
<dbReference type="InterPro" id="IPR046806">
    <property type="entry name" value="MrpA_C/MbhE"/>
</dbReference>
<feature type="domain" description="MrpA C-terminal/MbhE" evidence="17">
    <location>
        <begin position="686"/>
        <end position="763"/>
    </location>
</feature>
<evidence type="ECO:0000259" key="17">
    <source>
        <dbReference type="Pfam" id="PF20501"/>
    </source>
</evidence>
<evidence type="ECO:0000256" key="4">
    <source>
        <dbReference type="ARBA" id="ARBA00022449"/>
    </source>
</evidence>
<evidence type="ECO:0000313" key="18">
    <source>
        <dbReference type="EMBL" id="AQS46902.1"/>
    </source>
</evidence>
<feature type="region of interest" description="Disordered" evidence="11">
    <location>
        <begin position="979"/>
        <end position="998"/>
    </location>
</feature>
<sequence length="998" mass="106949">MSPALIAALPFLGAAMPSILIRTGRTNAAAVSALFTGLALLGLLLNLPTVMAGGVVETKIDWLPWLGLNVNFWIDGLGMLFATLILGIGLLIILYARFYLSNRDPVGQFYTYLLLFQGAMVGIVLSDNILLLLIFWELTSLSSFLLIGYWKHLPAGRQGARMALTVTGLGGLSMIAGMLILGNIAGSYDISEILQHKDAIQASPYYIPALLLILGGAFTKSAQFPFHFWLPHAMAAPTPVSAYLHSATMVKAGLFLMARMWPVLSGTPEWFYIVASVGLITMLIAAKIAIFKHDMKALLAFSTVSHLGLITFMLGLGTEAGALAAVFHIINHATFKAALFMSAGIVDHEAGTRDLTRVSGLRKLMPITFVIATIAALSMAGIPLFNGFLSKEMMLEAAAHTKWLENVWLIPVLATVAALFSATYAFRFISHGFFGPPPQDLPKTPHDPPFGMWISPAFLSFLVIAIGLFPMAVAGGYVQMATNAVVGGGYHMHELKIWHGVTPALIMSAIAVAGGIALLAAHRPFQRLWDTTPRPEAKAMFDWVIARAQGLAGWITQALHNGAMARYLMLFTITSVGVGLYAFTSGTLGPQTRALTPVNGAAVTSWLLLLTATMCIVAFHHNRILALVLIGIVGLTVSVSFIFLSAPDLALTQISVEVVTTVLMLLALNFLPKITSIESSRMKISFDVVLSVVAGVAVSGLIYALLTRDFAFPTMSGYMLDNSYNLAGGDNVVNVILVDFRGYDTFGEITVLGIAALVIFALTEALLQGASSRKLIAWRPDVPRGGDKHPLMLLIVTRVMMPIALVVGLYIFLRGHNAPGGGFIAGLVIAIALVTQYMASGFAWTQARQKVYYHVLIASGVLVAGITGAGAFFNDMPFLTSDFGYVKLPGLDKFELATAAGFDLGVFLGVVGSVMLALGGLSRLARRAAMGEEGGEDGAHIAAEKPEARVLAPLSAGPYPPDAKVPRRWWKTARAAREATQHERDIVHENKKNHGGDH</sequence>
<evidence type="ECO:0000256" key="11">
    <source>
        <dbReference type="SAM" id="MobiDB-lite"/>
    </source>
</evidence>
<accession>A0ABM6IDZ0</accession>
<feature type="transmembrane region" description="Helical" evidence="12">
    <location>
        <begin position="297"/>
        <end position="316"/>
    </location>
</feature>
<evidence type="ECO:0000256" key="8">
    <source>
        <dbReference type="ARBA" id="ARBA00023065"/>
    </source>
</evidence>
<dbReference type="InterPro" id="IPR007182">
    <property type="entry name" value="MnhB"/>
</dbReference>
<evidence type="ECO:0000256" key="1">
    <source>
        <dbReference type="ARBA" id="ARBA00002378"/>
    </source>
</evidence>
<evidence type="ECO:0000256" key="6">
    <source>
        <dbReference type="ARBA" id="ARBA00022692"/>
    </source>
</evidence>
<feature type="transmembrane region" description="Helical" evidence="12">
    <location>
        <begin position="408"/>
        <end position="429"/>
    </location>
</feature>
<dbReference type="InterPro" id="IPR025383">
    <property type="entry name" value="MrpA_C/MbhD"/>
</dbReference>
<feature type="transmembrane region" description="Helical" evidence="12">
    <location>
        <begin position="600"/>
        <end position="619"/>
    </location>
</feature>
<dbReference type="Proteomes" id="UP000185622">
    <property type="component" value="Chromosome"/>
</dbReference>
<proteinExistence type="predicted"/>
<gene>
    <name evidence="18" type="ORF">BMG03_03140</name>
</gene>
<keyword evidence="3" id="KW-0813">Transport</keyword>